<reference evidence="1" key="1">
    <citation type="submission" date="2016-05" db="EMBL/GenBank/DDBJ databases">
        <authorList>
            <person name="Lavstsen T."/>
            <person name="Jespersen J.S."/>
        </authorList>
    </citation>
    <scope>NUCLEOTIDE SEQUENCE</scope>
    <source>
        <tissue evidence="1">Brain</tissue>
    </source>
</reference>
<evidence type="ECO:0000313" key="1">
    <source>
        <dbReference type="EMBL" id="SBR22659.1"/>
    </source>
</evidence>
<name>A0A1A8JTE0_NOTKU</name>
<organism evidence="1">
    <name type="scientific">Nothobranchius kuhntae</name>
    <name type="common">Beira killifish</name>
    <dbReference type="NCBI Taxonomy" id="321403"/>
    <lineage>
        <taxon>Eukaryota</taxon>
        <taxon>Metazoa</taxon>
        <taxon>Chordata</taxon>
        <taxon>Craniata</taxon>
        <taxon>Vertebrata</taxon>
        <taxon>Euteleostomi</taxon>
        <taxon>Actinopterygii</taxon>
        <taxon>Neopterygii</taxon>
        <taxon>Teleostei</taxon>
        <taxon>Neoteleostei</taxon>
        <taxon>Acanthomorphata</taxon>
        <taxon>Ovalentaria</taxon>
        <taxon>Atherinomorphae</taxon>
        <taxon>Cyprinodontiformes</taxon>
        <taxon>Nothobranchiidae</taxon>
        <taxon>Nothobranchius</taxon>
    </lineage>
</organism>
<accession>A0A1A8JTE0</accession>
<dbReference type="AlphaFoldDB" id="A0A1A8JTE0"/>
<feature type="non-terminal residue" evidence="1">
    <location>
        <position position="60"/>
    </location>
</feature>
<protein>
    <submittedName>
        <fullName evidence="1">Uncharacterized protein</fullName>
    </submittedName>
</protein>
<dbReference type="EMBL" id="HAEE01002639">
    <property type="protein sequence ID" value="SBR22659.1"/>
    <property type="molecule type" value="Transcribed_RNA"/>
</dbReference>
<proteinExistence type="predicted"/>
<feature type="non-terminal residue" evidence="1">
    <location>
        <position position="1"/>
    </location>
</feature>
<reference evidence="1" key="2">
    <citation type="submission" date="2016-06" db="EMBL/GenBank/DDBJ databases">
        <title>The genome of a short-lived fish provides insights into sex chromosome evolution and the genetic control of aging.</title>
        <authorList>
            <person name="Reichwald K."/>
            <person name="Felder M."/>
            <person name="Petzold A."/>
            <person name="Koch P."/>
            <person name="Groth M."/>
            <person name="Platzer M."/>
        </authorList>
    </citation>
    <scope>NUCLEOTIDE SEQUENCE</scope>
    <source>
        <tissue evidence="1">Brain</tissue>
    </source>
</reference>
<sequence>SGPVTLVLFSVEIYFRSKQSLYVQLRDHGLNENTNGLISFKPGIWSTFVVTNSARKIQIN</sequence>
<gene>
    <name evidence="1" type="primary">Nfu_g_1_015460</name>
</gene>